<evidence type="ECO:0000313" key="1">
    <source>
        <dbReference type="EMBL" id="CAG9705385.1"/>
    </source>
</evidence>
<organism evidence="1 2">
    <name type="scientific">Clostridium neonatale</name>
    <dbReference type="NCBI Taxonomy" id="137838"/>
    <lineage>
        <taxon>Bacteria</taxon>
        <taxon>Bacillati</taxon>
        <taxon>Bacillota</taxon>
        <taxon>Clostridia</taxon>
        <taxon>Eubacteriales</taxon>
        <taxon>Clostridiaceae</taxon>
        <taxon>Clostridium</taxon>
    </lineage>
</organism>
<accession>A0AA86MF11</accession>
<name>A0AA86MF11_9CLOT</name>
<dbReference type="RefSeq" id="WP_210886359.1">
    <property type="nucleotide sequence ID" value="NZ_CAKJVE010000004.1"/>
</dbReference>
<dbReference type="Proteomes" id="UP000789738">
    <property type="component" value="Unassembled WGS sequence"/>
</dbReference>
<sequence length="70" mass="8085">MDRGCLCKECYENLVNVLLDESELNLDTDRVHISSQTPCIELPYKHKNGNEYWVDIEAEANYCCQCGIEL</sequence>
<evidence type="ECO:0000313" key="2">
    <source>
        <dbReference type="Proteomes" id="UP000789738"/>
    </source>
</evidence>
<reference evidence="1" key="1">
    <citation type="submission" date="2021-10" db="EMBL/GenBank/DDBJ databases">
        <authorList>
            <person name="Mesa V."/>
        </authorList>
    </citation>
    <scope>NUCLEOTIDE SEQUENCE</scope>
    <source>
        <strain evidence="1">CC3_PB</strain>
    </source>
</reference>
<comment type="caution">
    <text evidence="1">The sequence shown here is derived from an EMBL/GenBank/DDBJ whole genome shotgun (WGS) entry which is preliminary data.</text>
</comment>
<dbReference type="EMBL" id="CAKJVE010000004">
    <property type="protein sequence ID" value="CAG9705385.1"/>
    <property type="molecule type" value="Genomic_DNA"/>
</dbReference>
<gene>
    <name evidence="1" type="ORF">CNEO_41827</name>
</gene>
<proteinExistence type="predicted"/>
<protein>
    <submittedName>
        <fullName evidence="1">Uncharacterized protein</fullName>
    </submittedName>
</protein>
<dbReference type="AlphaFoldDB" id="A0AA86MF11"/>